<keyword evidence="2" id="KW-1185">Reference proteome</keyword>
<name>E8V448_TERSS</name>
<dbReference type="eggNOG" id="COG5616">
    <property type="taxonomic scope" value="Bacteria"/>
</dbReference>
<evidence type="ECO:0000313" key="1">
    <source>
        <dbReference type="EMBL" id="ADV82539.1"/>
    </source>
</evidence>
<proteinExistence type="predicted"/>
<dbReference type="OrthoDB" id="100177at2"/>
<dbReference type="AlphaFoldDB" id="E8V448"/>
<dbReference type="STRING" id="401053.AciPR4_1732"/>
<sequence>MGKRIENKVSDTAIRQELNRILRSPMFAQSERLSRFLRYTVEHVISGRDESLKEYVIGTEVYDRKPPYHPSQDSIVRTEARRLRSKLKEYYELEGTEDPIFIFFRPGSYIPVFRMKDSETSYQVVVDGPQDELYVDGTGVAVAVVPFLDLSGQPLSGRYALGVADELIHELMQSEGCRVVSANSIAQLGAFASDVPGLARKLGVQIIFEGTVREDGNRVRVTARIVNADGFQLWSQRLDAEADPAKAFEMQEQFASALVSRVRPQQSAVLTAKATASPLLLSVYPTLLKGESLIEEGVSTEVQAALAKFREVAESTPNYARPFCGIARCHVWMALHGASRSHEHIVQARSAAETAITLDPQMADAHTSIGSVQALEWKWEEAEGNLRKAAEHRAHAAGSRQLAMFLTLLGRFDEACLYLDSAQRIDPFSYLQKTARARFFYLSRRYDEALEHFTEPLRHGPIPLDAQLYLAQSYAGLGKHQTARALAQQAQRCIGVHLPTLGWIAEIYAYSQDRASAESLIEKFGLLLAGAELSKYRQARLAAALGDQEMAFAFLSSSYEGREAELPSLAVEPRFDSLRRLPEFAELMHKTIPTRLA</sequence>
<protein>
    <recommendedName>
        <fullName evidence="3">Tetratricopeptide TPR_1 repeat-containing protein</fullName>
    </recommendedName>
</protein>
<gene>
    <name evidence="1" type="ordered locus">AciPR4_1732</name>
</gene>
<dbReference type="Proteomes" id="UP000006844">
    <property type="component" value="Chromosome"/>
</dbReference>
<dbReference type="InterPro" id="IPR011990">
    <property type="entry name" value="TPR-like_helical_dom_sf"/>
</dbReference>
<dbReference type="eggNOG" id="COG0457">
    <property type="taxonomic scope" value="Bacteria"/>
</dbReference>
<evidence type="ECO:0008006" key="3">
    <source>
        <dbReference type="Google" id="ProtNLM"/>
    </source>
</evidence>
<dbReference type="KEGG" id="tsa:AciPR4_1732"/>
<reference evidence="1 2" key="1">
    <citation type="journal article" date="2012" name="Stand. Genomic Sci.">
        <title>Complete genome sequence of Terriglobus saanensis type strain SP1PR4(T), an Acidobacteria from tundra soil.</title>
        <authorList>
            <person name="Rawat S.R."/>
            <person name="Mannisto M.K."/>
            <person name="Starovoytov V."/>
            <person name="Goodwin L."/>
            <person name="Nolan M."/>
            <person name="Hauser L."/>
            <person name="Land M."/>
            <person name="Davenport K.W."/>
            <person name="Woyke T."/>
            <person name="Haggblom M.M."/>
        </authorList>
    </citation>
    <scope>NUCLEOTIDE SEQUENCE</scope>
    <source>
        <strain evidence="2">ATCC BAA-1853 / DSM 23119 / SP1PR4</strain>
    </source>
</reference>
<dbReference type="Gene3D" id="1.25.40.10">
    <property type="entry name" value="Tetratricopeptide repeat domain"/>
    <property type="match status" value="2"/>
</dbReference>
<accession>E8V448</accession>
<evidence type="ECO:0000313" key="2">
    <source>
        <dbReference type="Proteomes" id="UP000006844"/>
    </source>
</evidence>
<dbReference type="EMBL" id="CP002467">
    <property type="protein sequence ID" value="ADV82539.1"/>
    <property type="molecule type" value="Genomic_DNA"/>
</dbReference>
<organism evidence="1 2">
    <name type="scientific">Terriglobus saanensis (strain ATCC BAA-1853 / DSM 23119 / SP1PR4)</name>
    <dbReference type="NCBI Taxonomy" id="401053"/>
    <lineage>
        <taxon>Bacteria</taxon>
        <taxon>Pseudomonadati</taxon>
        <taxon>Acidobacteriota</taxon>
        <taxon>Terriglobia</taxon>
        <taxon>Terriglobales</taxon>
        <taxon>Acidobacteriaceae</taxon>
        <taxon>Terriglobus</taxon>
    </lineage>
</organism>
<dbReference type="HOGENOM" id="CLU_019981_3_1_0"/>
<dbReference type="SUPFAM" id="SSF48452">
    <property type="entry name" value="TPR-like"/>
    <property type="match status" value="1"/>
</dbReference>
<dbReference type="RefSeq" id="WP_013568272.1">
    <property type="nucleotide sequence ID" value="NC_014963.1"/>
</dbReference>